<dbReference type="AlphaFoldDB" id="A0A1F6AZC5"/>
<proteinExistence type="inferred from homology"/>
<keyword evidence="1 3" id="KW-0808">Transferase</keyword>
<dbReference type="PANTHER" id="PTHR43510">
    <property type="entry name" value="AMINOTRANSFERASE FUNCTION, HYPOTHETICAL (EUROFUNG)"/>
    <property type="match status" value="1"/>
</dbReference>
<gene>
    <name evidence="3" type="ORF">A2973_05325</name>
</gene>
<dbReference type="Gene3D" id="3.40.640.10">
    <property type="entry name" value="Type I PLP-dependent aspartate aminotransferase-like (Major domain)"/>
    <property type="match status" value="1"/>
</dbReference>
<dbReference type="STRING" id="1798396.A2973_05325"/>
<dbReference type="InterPro" id="IPR015422">
    <property type="entry name" value="PyrdxlP-dep_Trfase_small"/>
</dbReference>
<dbReference type="Pfam" id="PF00155">
    <property type="entry name" value="Aminotran_1_2"/>
    <property type="match status" value="1"/>
</dbReference>
<dbReference type="GO" id="GO:0008483">
    <property type="term" value="F:transaminase activity"/>
    <property type="evidence" value="ECO:0007669"/>
    <property type="project" value="UniProtKB-KW"/>
</dbReference>
<sequence length="371" mass="42971">MRIKPFKLERYFAPYEFSAKYLLCSSDCDGLSQKELVRRADEESKTLWDNLKLGYTESQGHPLLRVEVAKLYTNISTEDVLIVAPEEGIFILLNVLLNRGDHVVCTFPGYQSHYEVVESLGCEVTRWTPKESENWKFDIDELAKLVRPNTKLIIINFPHNPTGYLPSREDFGKIIELAKEKNIYLFSDAMYWLLEYDPTFRLPAACDLYDRAIDLFGMSKTFGMAGARIGWLATRDKKLLEQVKIFKDYTTICSSAPSEILSIIALRNKEAIINTHLRRIEKNLRLLDSFFDKFSSKFTWVRPKAGTIGFPRILFEEEASSFCGRVVKETGIMLLPSTVYDYDNYHFRIGFGRENMPEALEKFEDYIKKSL</sequence>
<dbReference type="PROSITE" id="PS00105">
    <property type="entry name" value="AA_TRANSFER_CLASS_1"/>
    <property type="match status" value="1"/>
</dbReference>
<dbReference type="InterPro" id="IPR015424">
    <property type="entry name" value="PyrdxlP-dep_Trfase"/>
</dbReference>
<evidence type="ECO:0000256" key="1">
    <source>
        <dbReference type="RuleBase" id="RU000481"/>
    </source>
</evidence>
<dbReference type="InterPro" id="IPR015421">
    <property type="entry name" value="PyrdxlP-dep_Trfase_major"/>
</dbReference>
<dbReference type="Gene3D" id="3.90.1150.10">
    <property type="entry name" value="Aspartate Aminotransferase, domain 1"/>
    <property type="match status" value="1"/>
</dbReference>
<dbReference type="EC" id="2.6.1.-" evidence="1"/>
<dbReference type="CDD" id="cd00609">
    <property type="entry name" value="AAT_like"/>
    <property type="match status" value="1"/>
</dbReference>
<comment type="caution">
    <text evidence="3">The sequence shown here is derived from an EMBL/GenBank/DDBJ whole genome shotgun (WGS) entry which is preliminary data.</text>
</comment>
<dbReference type="EMBL" id="MFJZ01000032">
    <property type="protein sequence ID" value="OGG30035.1"/>
    <property type="molecule type" value="Genomic_DNA"/>
</dbReference>
<reference evidence="3 4" key="1">
    <citation type="journal article" date="2016" name="Nat. Commun.">
        <title>Thousands of microbial genomes shed light on interconnected biogeochemical processes in an aquifer system.</title>
        <authorList>
            <person name="Anantharaman K."/>
            <person name="Brown C.T."/>
            <person name="Hug L.A."/>
            <person name="Sharon I."/>
            <person name="Castelle C.J."/>
            <person name="Probst A.J."/>
            <person name="Thomas B.C."/>
            <person name="Singh A."/>
            <person name="Wilkins M.J."/>
            <person name="Karaoz U."/>
            <person name="Brodie E.L."/>
            <person name="Williams K.H."/>
            <person name="Hubbard S.S."/>
            <person name="Banfield J.F."/>
        </authorList>
    </citation>
    <scope>NUCLEOTIDE SEQUENCE [LARGE SCALE GENOMIC DNA]</scope>
</reference>
<dbReference type="InterPro" id="IPR004838">
    <property type="entry name" value="NHTrfase_class1_PyrdxlP-BS"/>
</dbReference>
<dbReference type="GO" id="GO:0030170">
    <property type="term" value="F:pyridoxal phosphate binding"/>
    <property type="evidence" value="ECO:0007669"/>
    <property type="project" value="InterPro"/>
</dbReference>
<dbReference type="InterPro" id="IPR004839">
    <property type="entry name" value="Aminotransferase_I/II_large"/>
</dbReference>
<evidence type="ECO:0000259" key="2">
    <source>
        <dbReference type="Pfam" id="PF00155"/>
    </source>
</evidence>
<evidence type="ECO:0000313" key="3">
    <source>
        <dbReference type="EMBL" id="OGG30035.1"/>
    </source>
</evidence>
<name>A0A1F6AZC5_9BACT</name>
<dbReference type="PANTHER" id="PTHR43510:SF1">
    <property type="entry name" value="AMINOTRANSFERASE FUNCTION, HYPOTHETICAL (EUROFUNG)"/>
    <property type="match status" value="1"/>
</dbReference>
<protein>
    <recommendedName>
        <fullName evidence="1">Aminotransferase</fullName>
        <ecNumber evidence="1">2.6.1.-</ecNumber>
    </recommendedName>
</protein>
<comment type="similarity">
    <text evidence="1">Belongs to the class-I pyridoxal-phosphate-dependent aminotransferase family.</text>
</comment>
<comment type="cofactor">
    <cofactor evidence="1">
        <name>pyridoxal 5'-phosphate</name>
        <dbReference type="ChEBI" id="CHEBI:597326"/>
    </cofactor>
</comment>
<evidence type="ECO:0000313" key="4">
    <source>
        <dbReference type="Proteomes" id="UP000176409"/>
    </source>
</evidence>
<keyword evidence="1 3" id="KW-0032">Aminotransferase</keyword>
<dbReference type="SUPFAM" id="SSF53383">
    <property type="entry name" value="PLP-dependent transferases"/>
    <property type="match status" value="1"/>
</dbReference>
<organism evidence="3 4">
    <name type="scientific">Candidatus Gottesmanbacteria bacterium RIFCSPLOWO2_01_FULL_49_10</name>
    <dbReference type="NCBI Taxonomy" id="1798396"/>
    <lineage>
        <taxon>Bacteria</taxon>
        <taxon>Candidatus Gottesmaniibacteriota</taxon>
    </lineage>
</organism>
<feature type="domain" description="Aminotransferase class I/classII large" evidence="2">
    <location>
        <begin position="21"/>
        <end position="362"/>
    </location>
</feature>
<accession>A0A1F6AZC5</accession>
<dbReference type="Proteomes" id="UP000176409">
    <property type="component" value="Unassembled WGS sequence"/>
</dbReference>